<accession>A0A5C2RZH4</accession>
<proteinExistence type="predicted"/>
<protein>
    <submittedName>
        <fullName evidence="2">Uncharacterized protein</fullName>
    </submittedName>
</protein>
<evidence type="ECO:0000313" key="2">
    <source>
        <dbReference type="EMBL" id="RPD56470.1"/>
    </source>
</evidence>
<dbReference type="Proteomes" id="UP000313359">
    <property type="component" value="Unassembled WGS sequence"/>
</dbReference>
<evidence type="ECO:0000313" key="3">
    <source>
        <dbReference type="Proteomes" id="UP000313359"/>
    </source>
</evidence>
<feature type="compositionally biased region" description="Basic and acidic residues" evidence="1">
    <location>
        <begin position="19"/>
        <end position="28"/>
    </location>
</feature>
<feature type="region of interest" description="Disordered" evidence="1">
    <location>
        <begin position="1"/>
        <end position="66"/>
    </location>
</feature>
<keyword evidence="3" id="KW-1185">Reference proteome</keyword>
<reference evidence="2" key="1">
    <citation type="journal article" date="2018" name="Genome Biol. Evol.">
        <title>Genomics and development of Lentinus tigrinus, a white-rot wood-decaying mushroom with dimorphic fruiting bodies.</title>
        <authorList>
            <person name="Wu B."/>
            <person name="Xu Z."/>
            <person name="Knudson A."/>
            <person name="Carlson A."/>
            <person name="Chen N."/>
            <person name="Kovaka S."/>
            <person name="LaButti K."/>
            <person name="Lipzen A."/>
            <person name="Pennachio C."/>
            <person name="Riley R."/>
            <person name="Schakwitz W."/>
            <person name="Umezawa K."/>
            <person name="Ohm R.A."/>
            <person name="Grigoriev I.V."/>
            <person name="Nagy L.G."/>
            <person name="Gibbons J."/>
            <person name="Hibbett D."/>
        </authorList>
    </citation>
    <scope>NUCLEOTIDE SEQUENCE [LARGE SCALE GENOMIC DNA]</scope>
    <source>
        <strain evidence="2">ALCF2SS1-6</strain>
    </source>
</reference>
<dbReference type="AlphaFoldDB" id="A0A5C2RZH4"/>
<sequence>AVSPGQVTPSPIAFRPRTPSREQRESRKYCSHQPQGREAGSETLAHASRSRSARIPSFEARLLPNP</sequence>
<organism evidence="2 3">
    <name type="scientific">Lentinus tigrinus ALCF2SS1-6</name>
    <dbReference type="NCBI Taxonomy" id="1328759"/>
    <lineage>
        <taxon>Eukaryota</taxon>
        <taxon>Fungi</taxon>
        <taxon>Dikarya</taxon>
        <taxon>Basidiomycota</taxon>
        <taxon>Agaricomycotina</taxon>
        <taxon>Agaricomycetes</taxon>
        <taxon>Polyporales</taxon>
        <taxon>Polyporaceae</taxon>
        <taxon>Lentinus</taxon>
    </lineage>
</organism>
<name>A0A5C2RZH4_9APHY</name>
<gene>
    <name evidence="2" type="ORF">L227DRAFT_578919</name>
</gene>
<dbReference type="EMBL" id="ML122288">
    <property type="protein sequence ID" value="RPD56470.1"/>
    <property type="molecule type" value="Genomic_DNA"/>
</dbReference>
<feature type="non-terminal residue" evidence="2">
    <location>
        <position position="1"/>
    </location>
</feature>
<evidence type="ECO:0000256" key="1">
    <source>
        <dbReference type="SAM" id="MobiDB-lite"/>
    </source>
</evidence>